<dbReference type="PROSITE" id="PS51257">
    <property type="entry name" value="PROKAR_LIPOPROTEIN"/>
    <property type="match status" value="1"/>
</dbReference>
<keyword evidence="1" id="KW-0732">Signal</keyword>
<evidence type="ECO:0000313" key="3">
    <source>
        <dbReference type="EMBL" id="RBA43761.1"/>
    </source>
</evidence>
<sequence>MKNIQLISLVAITSLGLVACGGGSSADNNSNNTGTLNVSLTDNPACGMDHVYVTVKEVKVHSSSTAKDSDAGWYSVKLANPKKIDLLTLTNGALTTLGQTPLPAGRYTQIRLVLDQNQGSKWVNSVVPTGGTELALTTPSAAQSGYKVVGSFDVKPDTLVDLVLDFDACQSIVKRGNGSYNLKPVVTATPQVVSGTISGFVSPSLAQAGATVYAQQNGEIIKGTPVPATGDFKLMPLVQSKTNGNYDIVITAPGYATAVIKSVPVTAEQTTTISTQALPINTNVATHYRVSGTATPSSDLIKVNAKQTSGGTTYTVNTINATLDTGAYSLSLSTGAPYLGPYTGTLPIVLTPDITVNGQYTISATDTVKATTQNAPVTISTMDVNNINFNF</sequence>
<dbReference type="InterPro" id="IPR025491">
    <property type="entry name" value="DUF4382"/>
</dbReference>
<proteinExistence type="predicted"/>
<dbReference type="Gene3D" id="2.60.40.1120">
    <property type="entry name" value="Carboxypeptidase-like, regulatory domain"/>
    <property type="match status" value="1"/>
</dbReference>
<protein>
    <recommendedName>
        <fullName evidence="2">DUF4382 domain-containing protein</fullName>
    </recommendedName>
</protein>
<name>A0A365PFR1_ACIJU</name>
<evidence type="ECO:0000259" key="2">
    <source>
        <dbReference type="Pfam" id="PF14321"/>
    </source>
</evidence>
<dbReference type="AlphaFoldDB" id="A0A365PFR1"/>
<feature type="chain" id="PRO_5017049692" description="DUF4382 domain-containing protein" evidence="1">
    <location>
        <begin position="27"/>
        <end position="391"/>
    </location>
</feature>
<accession>A0A365PFR1</accession>
<dbReference type="Proteomes" id="UP000253688">
    <property type="component" value="Unassembled WGS sequence"/>
</dbReference>
<feature type="domain" description="DUF4382" evidence="2">
    <location>
        <begin position="33"/>
        <end position="184"/>
    </location>
</feature>
<dbReference type="RefSeq" id="WP_112987608.1">
    <property type="nucleotide sequence ID" value="NZ_CP131470.1"/>
</dbReference>
<feature type="signal peptide" evidence="1">
    <location>
        <begin position="1"/>
        <end position="26"/>
    </location>
</feature>
<gene>
    <name evidence="3" type="ORF">DC346_14380</name>
</gene>
<reference evidence="3 4" key="1">
    <citation type="submission" date="2018-04" db="EMBL/GenBank/DDBJ databases">
        <title>Acinetobacter junii Genome sequencing and assembly.</title>
        <authorList>
            <person name="Su J."/>
            <person name="Rensing C."/>
            <person name="Mazhar H.S."/>
        </authorList>
    </citation>
    <scope>NUCLEOTIDE SEQUENCE [LARGE SCALE GENOMIC DNA]</scope>
    <source>
        <strain evidence="3 4">SC22</strain>
    </source>
</reference>
<dbReference type="Pfam" id="PF14321">
    <property type="entry name" value="DUF4382"/>
    <property type="match status" value="1"/>
</dbReference>
<comment type="caution">
    <text evidence="3">The sequence shown here is derived from an EMBL/GenBank/DDBJ whole genome shotgun (WGS) entry which is preliminary data.</text>
</comment>
<evidence type="ECO:0000256" key="1">
    <source>
        <dbReference type="SAM" id="SignalP"/>
    </source>
</evidence>
<organism evidence="3 4">
    <name type="scientific">Acinetobacter junii</name>
    <dbReference type="NCBI Taxonomy" id="40215"/>
    <lineage>
        <taxon>Bacteria</taxon>
        <taxon>Pseudomonadati</taxon>
        <taxon>Pseudomonadota</taxon>
        <taxon>Gammaproteobacteria</taxon>
        <taxon>Moraxellales</taxon>
        <taxon>Moraxellaceae</taxon>
        <taxon>Acinetobacter</taxon>
    </lineage>
</organism>
<dbReference type="EMBL" id="QEWH01000097">
    <property type="protein sequence ID" value="RBA43761.1"/>
    <property type="molecule type" value="Genomic_DNA"/>
</dbReference>
<evidence type="ECO:0000313" key="4">
    <source>
        <dbReference type="Proteomes" id="UP000253688"/>
    </source>
</evidence>